<organism evidence="2 3">
    <name type="scientific">Cohnella thailandensis</name>
    <dbReference type="NCBI Taxonomy" id="557557"/>
    <lineage>
        <taxon>Bacteria</taxon>
        <taxon>Bacillati</taxon>
        <taxon>Bacillota</taxon>
        <taxon>Bacilli</taxon>
        <taxon>Bacillales</taxon>
        <taxon>Paenibacillaceae</taxon>
        <taxon>Cohnella</taxon>
    </lineage>
</organism>
<protein>
    <recommendedName>
        <fullName evidence="4">Lipoprotein</fullName>
    </recommendedName>
</protein>
<evidence type="ECO:0008006" key="4">
    <source>
        <dbReference type="Google" id="ProtNLM"/>
    </source>
</evidence>
<dbReference type="RefSeq" id="WP_185119091.1">
    <property type="nucleotide sequence ID" value="NZ_JACJVQ010000005.1"/>
</dbReference>
<reference evidence="2 3" key="1">
    <citation type="submission" date="2020-08" db="EMBL/GenBank/DDBJ databases">
        <title>Cohnella phylogeny.</title>
        <authorList>
            <person name="Dunlap C."/>
        </authorList>
    </citation>
    <scope>NUCLEOTIDE SEQUENCE [LARGE SCALE GENOMIC DNA]</scope>
    <source>
        <strain evidence="2 3">DSM 25241</strain>
    </source>
</reference>
<proteinExistence type="predicted"/>
<sequence>MKSKLFWLLTGFALLLLLAACGGQDDKSSSSNLSDNQHFHENGDLREETASLADMPSFLDGEAELVGLSYAAAAKLKDTLQYIPCYCGCGDSAGHKSNLDCFIAGVREDGSVVWDDHGTRCGVCQHIAIQSAQLKQQGKSDLEIRRFIDQNYSEGYAAPTDTPMPQA</sequence>
<feature type="chain" id="PRO_5039063448" description="Lipoprotein" evidence="1">
    <location>
        <begin position="20"/>
        <end position="167"/>
    </location>
</feature>
<evidence type="ECO:0000313" key="3">
    <source>
        <dbReference type="Proteomes" id="UP000535838"/>
    </source>
</evidence>
<dbReference type="EMBL" id="JACJVQ010000005">
    <property type="protein sequence ID" value="MBB6633883.1"/>
    <property type="molecule type" value="Genomic_DNA"/>
</dbReference>
<accession>A0A841SN47</accession>
<evidence type="ECO:0000256" key="1">
    <source>
        <dbReference type="SAM" id="SignalP"/>
    </source>
</evidence>
<dbReference type="PROSITE" id="PS51257">
    <property type="entry name" value="PROKAR_LIPOPROTEIN"/>
    <property type="match status" value="1"/>
</dbReference>
<evidence type="ECO:0000313" key="2">
    <source>
        <dbReference type="EMBL" id="MBB6633883.1"/>
    </source>
</evidence>
<dbReference type="InterPro" id="IPR025673">
    <property type="entry name" value="PCYCGC"/>
</dbReference>
<comment type="caution">
    <text evidence="2">The sequence shown here is derived from an EMBL/GenBank/DDBJ whole genome shotgun (WGS) entry which is preliminary data.</text>
</comment>
<dbReference type="Pfam" id="PF13798">
    <property type="entry name" value="PCYCGC"/>
    <property type="match status" value="1"/>
</dbReference>
<name>A0A841SN47_9BACL</name>
<dbReference type="Proteomes" id="UP000535838">
    <property type="component" value="Unassembled WGS sequence"/>
</dbReference>
<keyword evidence="3" id="KW-1185">Reference proteome</keyword>
<keyword evidence="1" id="KW-0732">Signal</keyword>
<gene>
    <name evidence="2" type="ORF">H7B67_07165</name>
</gene>
<dbReference type="AlphaFoldDB" id="A0A841SN47"/>
<feature type="signal peptide" evidence="1">
    <location>
        <begin position="1"/>
        <end position="19"/>
    </location>
</feature>